<dbReference type="Proteomes" id="UP001620460">
    <property type="component" value="Unassembled WGS sequence"/>
</dbReference>
<reference evidence="2 3" key="1">
    <citation type="submission" date="2020-10" db="EMBL/GenBank/DDBJ databases">
        <title>Phylogeny of dyella-like bacteria.</title>
        <authorList>
            <person name="Fu J."/>
        </authorList>
    </citation>
    <scope>NUCLEOTIDE SEQUENCE [LARGE SCALE GENOMIC DNA]</scope>
    <source>
        <strain evidence="2 3">Gsoil3046</strain>
    </source>
</reference>
<organism evidence="2 3">
    <name type="scientific">Dyella ginsengisoli</name>
    <dbReference type="NCBI Taxonomy" id="363848"/>
    <lineage>
        <taxon>Bacteria</taxon>
        <taxon>Pseudomonadati</taxon>
        <taxon>Pseudomonadota</taxon>
        <taxon>Gammaproteobacteria</taxon>
        <taxon>Lysobacterales</taxon>
        <taxon>Rhodanobacteraceae</taxon>
        <taxon>Dyella</taxon>
    </lineage>
</organism>
<keyword evidence="1" id="KW-1133">Transmembrane helix</keyword>
<dbReference type="NCBIfam" id="NF041437">
    <property type="entry name" value="TfpZ"/>
    <property type="match status" value="1"/>
</dbReference>
<dbReference type="EMBL" id="JADIKM010000001">
    <property type="protein sequence ID" value="MFK2903237.1"/>
    <property type="molecule type" value="Genomic_DNA"/>
</dbReference>
<accession>A0ABW8JQ51</accession>
<feature type="transmembrane region" description="Helical" evidence="1">
    <location>
        <begin position="12"/>
        <end position="35"/>
    </location>
</feature>
<evidence type="ECO:0000313" key="3">
    <source>
        <dbReference type="Proteomes" id="UP001620460"/>
    </source>
</evidence>
<gene>
    <name evidence="2" type="ORF">ISP17_04620</name>
</gene>
<keyword evidence="3" id="KW-1185">Reference proteome</keyword>
<keyword evidence="1" id="KW-0472">Membrane</keyword>
<name>A0ABW8JQ51_9GAMM</name>
<feature type="transmembrane region" description="Helical" evidence="1">
    <location>
        <begin position="47"/>
        <end position="68"/>
    </location>
</feature>
<evidence type="ECO:0000256" key="1">
    <source>
        <dbReference type="SAM" id="Phobius"/>
    </source>
</evidence>
<keyword evidence="1" id="KW-0812">Transmembrane</keyword>
<feature type="transmembrane region" description="Helical" evidence="1">
    <location>
        <begin position="80"/>
        <end position="104"/>
    </location>
</feature>
<evidence type="ECO:0000313" key="2">
    <source>
        <dbReference type="EMBL" id="MFK2903237.1"/>
    </source>
</evidence>
<protein>
    <submittedName>
        <fullName evidence="2">Type IV pilin accessory protein</fullName>
    </submittedName>
</protein>
<comment type="caution">
    <text evidence="2">The sequence shown here is derived from an EMBL/GenBank/DDBJ whole genome shotgun (WGS) entry which is preliminary data.</text>
</comment>
<proteinExistence type="predicted"/>
<dbReference type="RefSeq" id="WP_404630502.1">
    <property type="nucleotide sequence ID" value="NZ_JADIKM010000001.1"/>
</dbReference>
<dbReference type="InterPro" id="IPR047814">
    <property type="entry name" value="TfpX/TfpZ-like"/>
</dbReference>
<sequence>MSHTRMSRWKAAAIHLGISATIALCVGALVFGLWYPPPYFKATGASVLMLLLIGVDLVLGPMLTLIVFKAGKKGMRFDLTVIAAAQAIALVYGLHVITVARPVFIVASVDRFNLVTAEDLDPRDLAQGSTPAFRTLSWTGPRLVGAPVPTDPAEHNAVVEAAMQGKDIQLLPKYYVSYTKTAPALLKRAKPLAGLRRINPHAGPALDHWLAKHPDQTGANTVWLPLMTRKTSLTMLVNGSTGKVLTALPIDPW</sequence>